<sequence length="117" mass="13218">MSVGEMRPDRASATDFPSHSGNCRRHLSFRANYPALGLEISCLLSTCIPLNDSQCFHPDTIYVDRHYLPLRNRGESPTRRKFEPASAPHLPTRCRSFIPAIGQTSRKRYNVAEAQAM</sequence>
<organism evidence="2 3">
    <name type="scientific">Aspergillus puulaauensis</name>
    <dbReference type="NCBI Taxonomy" id="1220207"/>
    <lineage>
        <taxon>Eukaryota</taxon>
        <taxon>Fungi</taxon>
        <taxon>Dikarya</taxon>
        <taxon>Ascomycota</taxon>
        <taxon>Pezizomycotina</taxon>
        <taxon>Eurotiomycetes</taxon>
        <taxon>Eurotiomycetidae</taxon>
        <taxon>Eurotiales</taxon>
        <taxon>Aspergillaceae</taxon>
        <taxon>Aspergillus</taxon>
    </lineage>
</organism>
<evidence type="ECO:0000313" key="2">
    <source>
        <dbReference type="EMBL" id="BCS20061.1"/>
    </source>
</evidence>
<dbReference type="EMBL" id="AP024444">
    <property type="protein sequence ID" value="BCS20061.1"/>
    <property type="molecule type" value="Genomic_DNA"/>
</dbReference>
<reference evidence="2" key="1">
    <citation type="submission" date="2021-01" db="EMBL/GenBank/DDBJ databases">
        <authorList>
            <consortium name="Aspergillus puulaauensis MK2 genome sequencing consortium"/>
            <person name="Kazuki M."/>
            <person name="Futagami T."/>
        </authorList>
    </citation>
    <scope>NUCLEOTIDE SEQUENCE</scope>
    <source>
        <strain evidence="2">MK2</strain>
    </source>
</reference>
<proteinExistence type="predicted"/>
<gene>
    <name evidence="2" type="ORF">APUU_20493S</name>
</gene>
<evidence type="ECO:0000313" key="3">
    <source>
        <dbReference type="Proteomes" id="UP000654913"/>
    </source>
</evidence>
<feature type="region of interest" description="Disordered" evidence="1">
    <location>
        <begin position="1"/>
        <end position="21"/>
    </location>
</feature>
<evidence type="ECO:0000256" key="1">
    <source>
        <dbReference type="SAM" id="MobiDB-lite"/>
    </source>
</evidence>
<dbReference type="Proteomes" id="UP000654913">
    <property type="component" value="Chromosome 2"/>
</dbReference>
<feature type="compositionally biased region" description="Basic and acidic residues" evidence="1">
    <location>
        <begin position="1"/>
        <end position="12"/>
    </location>
</feature>
<dbReference type="RefSeq" id="XP_041552255.1">
    <property type="nucleotide sequence ID" value="XM_041699139.1"/>
</dbReference>
<accession>A0A7R7XF45</accession>
<reference evidence="2" key="2">
    <citation type="submission" date="2021-02" db="EMBL/GenBank/DDBJ databases">
        <title>Aspergillus puulaauensis MK2 genome sequence.</title>
        <authorList>
            <person name="Futagami T."/>
            <person name="Mori K."/>
            <person name="Kadooka C."/>
            <person name="Tanaka T."/>
        </authorList>
    </citation>
    <scope>NUCLEOTIDE SEQUENCE</scope>
    <source>
        <strain evidence="2">MK2</strain>
    </source>
</reference>
<name>A0A7R7XF45_9EURO</name>
<protein>
    <submittedName>
        <fullName evidence="2">Uncharacterized protein</fullName>
    </submittedName>
</protein>
<dbReference type="GeneID" id="64970066"/>
<dbReference type="KEGG" id="apuu:APUU_20493S"/>
<dbReference type="AlphaFoldDB" id="A0A7R7XF45"/>
<keyword evidence="3" id="KW-1185">Reference proteome</keyword>